<proteinExistence type="predicted"/>
<name>X1T9B9_9ZZZZ</name>
<evidence type="ECO:0000313" key="1">
    <source>
        <dbReference type="EMBL" id="GAI76594.1"/>
    </source>
</evidence>
<gene>
    <name evidence="1" type="ORF">S12H4_18480</name>
</gene>
<accession>X1T9B9</accession>
<sequence>MKKLVEDLPCIDIKDIRELLIEGGEKHKIELTISDRKEN</sequence>
<dbReference type="AlphaFoldDB" id="X1T9B9"/>
<reference evidence="1" key="1">
    <citation type="journal article" date="2014" name="Front. Microbiol.">
        <title>High frequency of phylogenetically diverse reductive dehalogenase-homologous genes in deep subseafloor sedimentary metagenomes.</title>
        <authorList>
            <person name="Kawai M."/>
            <person name="Futagami T."/>
            <person name="Toyoda A."/>
            <person name="Takaki Y."/>
            <person name="Nishi S."/>
            <person name="Hori S."/>
            <person name="Arai W."/>
            <person name="Tsubouchi T."/>
            <person name="Morono Y."/>
            <person name="Uchiyama I."/>
            <person name="Ito T."/>
            <person name="Fujiyama A."/>
            <person name="Inagaki F."/>
            <person name="Takami H."/>
        </authorList>
    </citation>
    <scope>NUCLEOTIDE SEQUENCE</scope>
    <source>
        <strain evidence="1">Expedition CK06-06</strain>
    </source>
</reference>
<protein>
    <submittedName>
        <fullName evidence="1">Uncharacterized protein</fullName>
    </submittedName>
</protein>
<organism evidence="1">
    <name type="scientific">marine sediment metagenome</name>
    <dbReference type="NCBI Taxonomy" id="412755"/>
    <lineage>
        <taxon>unclassified sequences</taxon>
        <taxon>metagenomes</taxon>
        <taxon>ecological metagenomes</taxon>
    </lineage>
</organism>
<dbReference type="EMBL" id="BARW01009132">
    <property type="protein sequence ID" value="GAI76594.1"/>
    <property type="molecule type" value="Genomic_DNA"/>
</dbReference>
<comment type="caution">
    <text evidence="1">The sequence shown here is derived from an EMBL/GenBank/DDBJ whole genome shotgun (WGS) entry which is preliminary data.</text>
</comment>